<dbReference type="PANTHER" id="PTHR48200:SF1">
    <property type="entry name" value="AMINOTRANSFERASE-LIKE PLANT MOBILE DOMAIN-CONTAINING PROTEIN"/>
    <property type="match status" value="1"/>
</dbReference>
<protein>
    <submittedName>
        <fullName evidence="1">Uncharacterized protein</fullName>
    </submittedName>
</protein>
<reference evidence="1 2" key="1">
    <citation type="journal article" date="2019" name="Genome Biol. Evol.">
        <title>Insights into the evolution of the New World diploid cottons (Gossypium, subgenus Houzingenia) based on genome sequencing.</title>
        <authorList>
            <person name="Grover C.E."/>
            <person name="Arick M.A. 2nd"/>
            <person name="Thrash A."/>
            <person name="Conover J.L."/>
            <person name="Sanders W.S."/>
            <person name="Peterson D.G."/>
            <person name="Frelichowski J.E."/>
            <person name="Scheffler J.A."/>
            <person name="Scheffler B.E."/>
            <person name="Wendel J.F."/>
        </authorList>
    </citation>
    <scope>NUCLEOTIDE SEQUENCE [LARGE SCALE GENOMIC DNA]</scope>
    <source>
        <strain evidence="1">0</strain>
        <tissue evidence="1">Leaf</tissue>
    </source>
</reference>
<keyword evidence="2" id="KW-1185">Reference proteome</keyword>
<dbReference type="OrthoDB" id="994452at2759"/>
<organism evidence="1 2">
    <name type="scientific">Gossypium harknessii</name>
    <dbReference type="NCBI Taxonomy" id="34285"/>
    <lineage>
        <taxon>Eukaryota</taxon>
        <taxon>Viridiplantae</taxon>
        <taxon>Streptophyta</taxon>
        <taxon>Embryophyta</taxon>
        <taxon>Tracheophyta</taxon>
        <taxon>Spermatophyta</taxon>
        <taxon>Magnoliopsida</taxon>
        <taxon>eudicotyledons</taxon>
        <taxon>Gunneridae</taxon>
        <taxon>Pentapetalae</taxon>
        <taxon>rosids</taxon>
        <taxon>malvids</taxon>
        <taxon>Malvales</taxon>
        <taxon>Malvaceae</taxon>
        <taxon>Malvoideae</taxon>
        <taxon>Gossypium</taxon>
    </lineage>
</organism>
<comment type="caution">
    <text evidence="1">The sequence shown here is derived from an EMBL/GenBank/DDBJ whole genome shotgun (WGS) entry which is preliminary data.</text>
</comment>
<dbReference type="AlphaFoldDB" id="A0A7J9GL86"/>
<accession>A0A7J9GL86</accession>
<evidence type="ECO:0000313" key="2">
    <source>
        <dbReference type="Proteomes" id="UP000593560"/>
    </source>
</evidence>
<gene>
    <name evidence="1" type="ORF">Gohar_008745</name>
</gene>
<reference evidence="1" key="2">
    <citation type="submission" date="2020-04" db="EMBL/GenBank/DDBJ databases">
        <authorList>
            <person name="Grover C.E."/>
            <person name="Arick M.A. II"/>
            <person name="Thrash A."/>
            <person name="Conover J.L."/>
            <person name="Sanders W.S."/>
            <person name="Peterson D.G."/>
            <person name="Scheffler J.A."/>
            <person name="Scheffler B.E."/>
            <person name="Wendel J.F."/>
        </authorList>
    </citation>
    <scope>NUCLEOTIDE SEQUENCE</scope>
    <source>
        <strain evidence="1">0</strain>
        <tissue evidence="1">Leaf</tissue>
    </source>
</reference>
<dbReference type="Proteomes" id="UP000593560">
    <property type="component" value="Unassembled WGS sequence"/>
</dbReference>
<dbReference type="EMBL" id="JABFAD010000005">
    <property type="protein sequence ID" value="MBA0798119.1"/>
    <property type="molecule type" value="Genomic_DNA"/>
</dbReference>
<dbReference type="PANTHER" id="PTHR48200">
    <property type="entry name" value="PROTEIN, PUTATIVE-RELATED"/>
    <property type="match status" value="1"/>
</dbReference>
<sequence>MNITGMSKQWITARIKQKGDCKCIPWRNLRDLILAHPNMKKMADVFALIIYSLVVFPKALGYIDEAILTCSIELTKRSHLSQQSWPKLSDP</sequence>
<evidence type="ECO:0000313" key="1">
    <source>
        <dbReference type="EMBL" id="MBA0798118.1"/>
    </source>
</evidence>
<name>A0A7J9GL86_9ROSI</name>
<proteinExistence type="predicted"/>
<dbReference type="EMBL" id="JABFAD010000005">
    <property type="protein sequence ID" value="MBA0798118.1"/>
    <property type="molecule type" value="Genomic_DNA"/>
</dbReference>